<keyword evidence="5" id="KW-0742">SOS response</keyword>
<comment type="caution">
    <text evidence="7">The sequence shown here is derived from an EMBL/GenBank/DDBJ whole genome shotgun (WGS) entry which is preliminary data.</text>
</comment>
<comment type="similarity">
    <text evidence="1">Belongs to the DNA polymerase type-Y family.</text>
</comment>
<dbReference type="Gene3D" id="3.40.1170.60">
    <property type="match status" value="1"/>
</dbReference>
<keyword evidence="7" id="KW-0548">Nucleotidyltransferase</keyword>
<evidence type="ECO:0000313" key="7">
    <source>
        <dbReference type="EMBL" id="MCY0790478.1"/>
    </source>
</evidence>
<gene>
    <name evidence="7" type="primary">umuC</name>
    <name evidence="7" type="ORF">N0392_12375</name>
</gene>
<dbReference type="InterPro" id="IPR043128">
    <property type="entry name" value="Rev_trsase/Diguanyl_cyclase"/>
</dbReference>
<keyword evidence="3" id="KW-0741">SOS mutagenesis</keyword>
<dbReference type="RefSeq" id="WP_267785579.1">
    <property type="nucleotide sequence ID" value="NZ_JAPNMI010000006.1"/>
</dbReference>
<dbReference type="InterPro" id="IPR043502">
    <property type="entry name" value="DNA/RNA_pol_sf"/>
</dbReference>
<evidence type="ECO:0000313" key="8">
    <source>
        <dbReference type="Proteomes" id="UP001076655"/>
    </source>
</evidence>
<keyword evidence="2" id="KW-0227">DNA damage</keyword>
<dbReference type="EMBL" id="JAPNMI010000006">
    <property type="protein sequence ID" value="MCY0790478.1"/>
    <property type="molecule type" value="Genomic_DNA"/>
</dbReference>
<evidence type="ECO:0000256" key="4">
    <source>
        <dbReference type="ARBA" id="ARBA00023204"/>
    </source>
</evidence>
<dbReference type="EC" id="2.7.7.7" evidence="7"/>
<keyword evidence="7" id="KW-0808">Transferase</keyword>
<dbReference type="AlphaFoldDB" id="A0A9Q4CSC8"/>
<dbReference type="Pfam" id="PF11799">
    <property type="entry name" value="IMS_C"/>
    <property type="match status" value="1"/>
</dbReference>
<dbReference type="InterPro" id="IPR017961">
    <property type="entry name" value="DNA_pol_Y-fam_little_finger"/>
</dbReference>
<dbReference type="Pfam" id="PF13438">
    <property type="entry name" value="DUF4113"/>
    <property type="match status" value="1"/>
</dbReference>
<proteinExistence type="inferred from homology"/>
<dbReference type="PROSITE" id="PS50173">
    <property type="entry name" value="UMUC"/>
    <property type="match status" value="1"/>
</dbReference>
<dbReference type="GO" id="GO:0042276">
    <property type="term" value="P:error-prone translesion synthesis"/>
    <property type="evidence" value="ECO:0007669"/>
    <property type="project" value="TreeGrafter"/>
</dbReference>
<dbReference type="NCBIfam" id="NF002955">
    <property type="entry name" value="PRK03609.1"/>
    <property type="match status" value="1"/>
</dbReference>
<evidence type="ECO:0000256" key="1">
    <source>
        <dbReference type="ARBA" id="ARBA00010945"/>
    </source>
</evidence>
<dbReference type="Gene3D" id="1.10.150.20">
    <property type="entry name" value="5' to 3' exonuclease, C-terminal subdomain"/>
    <property type="match status" value="1"/>
</dbReference>
<dbReference type="PANTHER" id="PTHR11076:SF34">
    <property type="entry name" value="PROTEIN UMUC"/>
    <property type="match status" value="1"/>
</dbReference>
<reference evidence="7" key="1">
    <citation type="submission" date="2022-08" db="EMBL/GenBank/DDBJ databases">
        <authorList>
            <person name="Dale J.L."/>
        </authorList>
    </citation>
    <scope>NUCLEOTIDE SEQUENCE</scope>
    <source>
        <strain evidence="7">2022EL-00758</strain>
    </source>
</reference>
<evidence type="ECO:0000256" key="3">
    <source>
        <dbReference type="ARBA" id="ARBA00023199"/>
    </source>
</evidence>
<protein>
    <submittedName>
        <fullName evidence="7">Translesion error-prone DNA polymerase V subunit UmuC</fullName>
        <ecNumber evidence="7">2.7.7.7</ecNumber>
    </submittedName>
</protein>
<dbReference type="GO" id="GO:0003684">
    <property type="term" value="F:damaged DNA binding"/>
    <property type="evidence" value="ECO:0007669"/>
    <property type="project" value="InterPro"/>
</dbReference>
<dbReference type="InterPro" id="IPR050116">
    <property type="entry name" value="DNA_polymerase-Y"/>
</dbReference>
<name>A0A9Q4CSC8_MORMO</name>
<dbReference type="Gene3D" id="3.30.1490.100">
    <property type="entry name" value="DNA polymerase, Y-family, little finger domain"/>
    <property type="match status" value="1"/>
</dbReference>
<dbReference type="Pfam" id="PF00817">
    <property type="entry name" value="IMS"/>
    <property type="match status" value="1"/>
</dbReference>
<dbReference type="InterPro" id="IPR036775">
    <property type="entry name" value="DNA_pol_Y-fam_lit_finger_sf"/>
</dbReference>
<keyword evidence="4" id="KW-0234">DNA repair</keyword>
<evidence type="ECO:0000256" key="5">
    <source>
        <dbReference type="ARBA" id="ARBA00023236"/>
    </source>
</evidence>
<dbReference type="GO" id="GO:0005829">
    <property type="term" value="C:cytosol"/>
    <property type="evidence" value="ECO:0007669"/>
    <property type="project" value="TreeGrafter"/>
</dbReference>
<evidence type="ECO:0000259" key="6">
    <source>
        <dbReference type="PROSITE" id="PS50173"/>
    </source>
</evidence>
<dbReference type="PANTHER" id="PTHR11076">
    <property type="entry name" value="DNA REPAIR POLYMERASE UMUC / TRANSFERASE FAMILY MEMBER"/>
    <property type="match status" value="1"/>
</dbReference>
<dbReference type="GO" id="GO:0006281">
    <property type="term" value="P:DNA repair"/>
    <property type="evidence" value="ECO:0007669"/>
    <property type="project" value="UniProtKB-KW"/>
</dbReference>
<dbReference type="InterPro" id="IPR025188">
    <property type="entry name" value="DUF4113"/>
</dbReference>
<dbReference type="Gene3D" id="3.30.70.270">
    <property type="match status" value="1"/>
</dbReference>
<evidence type="ECO:0000256" key="2">
    <source>
        <dbReference type="ARBA" id="ARBA00022763"/>
    </source>
</evidence>
<dbReference type="GO" id="GO:0009432">
    <property type="term" value="P:SOS response"/>
    <property type="evidence" value="ECO:0007669"/>
    <property type="project" value="UniProtKB-KW"/>
</dbReference>
<dbReference type="SUPFAM" id="SSF56672">
    <property type="entry name" value="DNA/RNA polymerases"/>
    <property type="match status" value="1"/>
</dbReference>
<accession>A0A9Q4CSC8</accession>
<feature type="domain" description="UmuC" evidence="6">
    <location>
        <begin position="2"/>
        <end position="187"/>
    </location>
</feature>
<dbReference type="CDD" id="cd01700">
    <property type="entry name" value="PolY_Pol_V_umuC"/>
    <property type="match status" value="1"/>
</dbReference>
<dbReference type="Proteomes" id="UP001076655">
    <property type="component" value="Unassembled WGS sequence"/>
</dbReference>
<dbReference type="InterPro" id="IPR001126">
    <property type="entry name" value="UmuC"/>
</dbReference>
<dbReference type="GO" id="GO:0003887">
    <property type="term" value="F:DNA-directed DNA polymerase activity"/>
    <property type="evidence" value="ECO:0007669"/>
    <property type="project" value="UniProtKB-EC"/>
</dbReference>
<organism evidence="7 8">
    <name type="scientific">Morganella morganii</name>
    <name type="common">Proteus morganii</name>
    <dbReference type="NCBI Taxonomy" id="582"/>
    <lineage>
        <taxon>Bacteria</taxon>
        <taxon>Pseudomonadati</taxon>
        <taxon>Pseudomonadota</taxon>
        <taxon>Gammaproteobacteria</taxon>
        <taxon>Enterobacterales</taxon>
        <taxon>Morganellaceae</taxon>
        <taxon>Morganella</taxon>
    </lineage>
</organism>
<sequence length="420" mass="46715">MFALVDVNSFYASCERVFRPDLTGKPVIVLSNNDGCVIARSAEAKALGIKMGALYYECCDFCRKNNVTVFSSNYALYGDMSSRVMTLLSSFAPATEIYSIDEAFLDFTGMTRTFSPEDYGREIQAAILQKTHLPVGVGIAPTKTLAKIANHAAKIWKKTGGVIDLSDPLRQRKLLALIPVSEVWGIGRRISARLNTMGIRTALDLANAAPATIRKTFGVITERTLRELNGEPCIELEEVRKVKQQILCSRSFGTKVTDIVTMRKAVCEYAERSAEKLREEKQRCRMIGLLVQTSRHANGPDYANSANISLEYPSCDTRDIINAAMRALDSIWCDGYRYYKAGIILSDFTDSAVTQFDMFATRQPFKNSDELMKTIDTINNSGLGRVWFAGKGSDSGYKMKREMLSPAYTTNFSQLPVVKS</sequence>